<dbReference type="Proteomes" id="UP001148629">
    <property type="component" value="Unassembled WGS sequence"/>
</dbReference>
<gene>
    <name evidence="1" type="ORF">NM208_g10794</name>
</gene>
<name>A0ACC1RWP3_9HYPO</name>
<comment type="caution">
    <text evidence="1">The sequence shown here is derived from an EMBL/GenBank/DDBJ whole genome shotgun (WGS) entry which is preliminary data.</text>
</comment>
<sequence length="303" mass="34025">MSRSELAGYAVQQHVKWLKTGKTNRTTLRMAIEDRCREEFCESMQWEGNPDLAGIGVLAAYFILAVFTTIFCLVYFANNIHRASQYHPIEHRDWSPTLEVFWVSSAYFALGLVFAGICVLAIEGGTEHTAVFVLLGAMIAISGLQALWPIYRPTCGHRWLAKGIVAALEVSVIIISIYVAQVRTWESDFELYCFHSLPAQHLISRILYLPIGITAFGLIIAGLKWARKLPTGLREELLDYAIIVSGFLMMWFSLALFMHLRTQMGALVGDSYAENEWGFGQVLAVVACLPTVAQFLTEVFLKF</sequence>
<reference evidence="1" key="1">
    <citation type="submission" date="2022-08" db="EMBL/GenBank/DDBJ databases">
        <title>Genome Sequence of Fusarium decemcellulare.</title>
        <authorList>
            <person name="Buettner E."/>
        </authorList>
    </citation>
    <scope>NUCLEOTIDE SEQUENCE</scope>
    <source>
        <strain evidence="1">Babe19</strain>
    </source>
</reference>
<accession>A0ACC1RWP3</accession>
<evidence type="ECO:0000313" key="1">
    <source>
        <dbReference type="EMBL" id="KAJ3527242.1"/>
    </source>
</evidence>
<proteinExistence type="predicted"/>
<protein>
    <submittedName>
        <fullName evidence="1">Uncharacterized protein</fullName>
    </submittedName>
</protein>
<keyword evidence="2" id="KW-1185">Reference proteome</keyword>
<dbReference type="EMBL" id="JANRMS010001590">
    <property type="protein sequence ID" value="KAJ3527242.1"/>
    <property type="molecule type" value="Genomic_DNA"/>
</dbReference>
<organism evidence="1 2">
    <name type="scientific">Fusarium decemcellulare</name>
    <dbReference type="NCBI Taxonomy" id="57161"/>
    <lineage>
        <taxon>Eukaryota</taxon>
        <taxon>Fungi</taxon>
        <taxon>Dikarya</taxon>
        <taxon>Ascomycota</taxon>
        <taxon>Pezizomycotina</taxon>
        <taxon>Sordariomycetes</taxon>
        <taxon>Hypocreomycetidae</taxon>
        <taxon>Hypocreales</taxon>
        <taxon>Nectriaceae</taxon>
        <taxon>Fusarium</taxon>
        <taxon>Fusarium decemcellulare species complex</taxon>
    </lineage>
</organism>
<evidence type="ECO:0000313" key="2">
    <source>
        <dbReference type="Proteomes" id="UP001148629"/>
    </source>
</evidence>